<feature type="transmembrane region" description="Helical" evidence="8">
    <location>
        <begin position="382"/>
        <end position="406"/>
    </location>
</feature>
<evidence type="ECO:0000313" key="10">
    <source>
        <dbReference type="Proteomes" id="UP001642540"/>
    </source>
</evidence>
<keyword evidence="4 8" id="KW-1133">Transmembrane helix</keyword>
<dbReference type="InterPro" id="IPR013604">
    <property type="entry name" value="7TM_chemorcpt"/>
</dbReference>
<evidence type="ECO:0000256" key="6">
    <source>
        <dbReference type="ARBA" id="ARBA00023170"/>
    </source>
</evidence>
<proteinExistence type="predicted"/>
<feature type="transmembrane region" description="Helical" evidence="8">
    <location>
        <begin position="159"/>
        <end position="180"/>
    </location>
</feature>
<keyword evidence="6" id="KW-0675">Receptor</keyword>
<accession>A0ABP1R654</accession>
<reference evidence="9 10" key="1">
    <citation type="submission" date="2024-08" db="EMBL/GenBank/DDBJ databases">
        <authorList>
            <person name="Cucini C."/>
            <person name="Frati F."/>
        </authorList>
    </citation>
    <scope>NUCLEOTIDE SEQUENCE [LARGE SCALE GENOMIC DNA]</scope>
</reference>
<dbReference type="PANTHER" id="PTHR21143">
    <property type="entry name" value="INVERTEBRATE GUSTATORY RECEPTOR"/>
    <property type="match status" value="1"/>
</dbReference>
<organism evidence="9 10">
    <name type="scientific">Orchesella dallaii</name>
    <dbReference type="NCBI Taxonomy" id="48710"/>
    <lineage>
        <taxon>Eukaryota</taxon>
        <taxon>Metazoa</taxon>
        <taxon>Ecdysozoa</taxon>
        <taxon>Arthropoda</taxon>
        <taxon>Hexapoda</taxon>
        <taxon>Collembola</taxon>
        <taxon>Entomobryomorpha</taxon>
        <taxon>Entomobryoidea</taxon>
        <taxon>Orchesellidae</taxon>
        <taxon>Orchesellinae</taxon>
        <taxon>Orchesella</taxon>
    </lineage>
</organism>
<evidence type="ECO:0000313" key="9">
    <source>
        <dbReference type="EMBL" id="CAL8118076.1"/>
    </source>
</evidence>
<evidence type="ECO:0000256" key="2">
    <source>
        <dbReference type="ARBA" id="ARBA00022475"/>
    </source>
</evidence>
<keyword evidence="3 8" id="KW-0812">Transmembrane</keyword>
<keyword evidence="10" id="KW-1185">Reference proteome</keyword>
<comment type="caution">
    <text evidence="9">The sequence shown here is derived from an EMBL/GenBank/DDBJ whole genome shotgun (WGS) entry which is preliminary data.</text>
</comment>
<dbReference type="EMBL" id="CAXLJM020000057">
    <property type="protein sequence ID" value="CAL8118076.1"/>
    <property type="molecule type" value="Genomic_DNA"/>
</dbReference>
<evidence type="ECO:0000256" key="4">
    <source>
        <dbReference type="ARBA" id="ARBA00022989"/>
    </source>
</evidence>
<gene>
    <name evidence="9" type="ORF">ODALV1_LOCUS17972</name>
</gene>
<evidence type="ECO:0000256" key="3">
    <source>
        <dbReference type="ARBA" id="ARBA00022692"/>
    </source>
</evidence>
<feature type="transmembrane region" description="Helical" evidence="8">
    <location>
        <begin position="306"/>
        <end position="327"/>
    </location>
</feature>
<dbReference type="PANTHER" id="PTHR21143:SF134">
    <property type="entry name" value="GUSTATORY RECEPTOR"/>
    <property type="match status" value="1"/>
</dbReference>
<keyword evidence="7" id="KW-0807">Transducer</keyword>
<dbReference type="Proteomes" id="UP001642540">
    <property type="component" value="Unassembled WGS sequence"/>
</dbReference>
<dbReference type="Pfam" id="PF08395">
    <property type="entry name" value="7tm_7"/>
    <property type="match status" value="1"/>
</dbReference>
<protein>
    <recommendedName>
        <fullName evidence="11">Gustatory receptor</fullName>
    </recommendedName>
</protein>
<comment type="subcellular location">
    <subcellularLocation>
        <location evidence="1">Cell membrane</location>
        <topology evidence="1">Multi-pass membrane protein</topology>
    </subcellularLocation>
</comment>
<evidence type="ECO:0000256" key="5">
    <source>
        <dbReference type="ARBA" id="ARBA00023136"/>
    </source>
</evidence>
<feature type="transmembrane region" description="Helical" evidence="8">
    <location>
        <begin position="82"/>
        <end position="100"/>
    </location>
</feature>
<feature type="transmembrane region" description="Helical" evidence="8">
    <location>
        <begin position="6"/>
        <end position="25"/>
    </location>
</feature>
<feature type="transmembrane region" description="Helical" evidence="8">
    <location>
        <begin position="200"/>
        <end position="218"/>
    </location>
</feature>
<name>A0ABP1R654_9HEXA</name>
<evidence type="ECO:0000256" key="8">
    <source>
        <dbReference type="SAM" id="Phobius"/>
    </source>
</evidence>
<feature type="transmembrane region" description="Helical" evidence="8">
    <location>
        <begin position="273"/>
        <end position="294"/>
    </location>
</feature>
<feature type="transmembrane region" description="Helical" evidence="8">
    <location>
        <begin position="37"/>
        <end position="62"/>
    </location>
</feature>
<evidence type="ECO:0000256" key="7">
    <source>
        <dbReference type="ARBA" id="ARBA00023224"/>
    </source>
</evidence>
<evidence type="ECO:0000256" key="1">
    <source>
        <dbReference type="ARBA" id="ARBA00004651"/>
    </source>
</evidence>
<evidence type="ECO:0008006" key="11">
    <source>
        <dbReference type="Google" id="ProtNLM"/>
    </source>
</evidence>
<keyword evidence="5 8" id="KW-0472">Membrane</keyword>
<sequence length="411" mass="47249">MVRKLLAEIFNVSTFPAAITGLFPFSIDSENKFHFKLLSFPTIALLVRQILTLLCVSFHYTLFSYYHVFFASSSKTEYFTKYAVVYLAFFIEMIPIGHFIRRRHSLHRFFNKFTETLSDVLEMDFQNTNSYGIIIKKSDKSVSDAFLQILKESKKLRNWIVMVFLILYAKAFISWAIIIFRAKLMQSESPISPKSLNAMYLLPVFTIVLYSTLFFRLFTRIWIISIIRILTVGLRSLKLQIEQAYRVGNPKTVESVLLKFRRFESVVEEFNDLFSLFISIGGILSIVLTLIMNLLEAGLYLKHVDFGNGISFIFAGSVSAAAVYGLCWSANELEMEGIKCTALFRDFSFSKRNESMEKLVTLHYLKALLQPLKISPGSYFILNLRTLTSIAGVITTYMIVLIQFHLAEPTT</sequence>
<keyword evidence="2" id="KW-1003">Cell membrane</keyword>